<dbReference type="RefSeq" id="WP_189133644.1">
    <property type="nucleotide sequence ID" value="NZ_BMMS01000020.1"/>
</dbReference>
<organism evidence="1 2">
    <name type="scientific">Wenjunlia tyrosinilytica</name>
    <dbReference type="NCBI Taxonomy" id="1544741"/>
    <lineage>
        <taxon>Bacteria</taxon>
        <taxon>Bacillati</taxon>
        <taxon>Actinomycetota</taxon>
        <taxon>Actinomycetes</taxon>
        <taxon>Kitasatosporales</taxon>
        <taxon>Streptomycetaceae</taxon>
        <taxon>Wenjunlia</taxon>
    </lineage>
</organism>
<proteinExistence type="predicted"/>
<protein>
    <submittedName>
        <fullName evidence="1">Uncharacterized protein</fullName>
    </submittedName>
</protein>
<evidence type="ECO:0000313" key="2">
    <source>
        <dbReference type="Proteomes" id="UP000641932"/>
    </source>
</evidence>
<accession>A0A918E0J0</accession>
<keyword evidence="2" id="KW-1185">Reference proteome</keyword>
<gene>
    <name evidence="1" type="ORF">GCM10012280_45760</name>
</gene>
<name>A0A918E0J0_9ACTN</name>
<sequence>MKVLIAPVTVTPTKALGLSHVKGLLWVDTMYRATRLLTDADYLYSHTTYNTTRQTAGFWEYLDRACPDVDASTCTEDDVGRLYVGYQAEARERPTPEQALRPYIQAVEDSGWVHPVSRRVLDLWVGHYAWLGLHDPGITQVRPPGLRFEEAVDLLARHGLCLDMRRDGGPVFLDATAQGLPLRTIATPTGHPNYLACALRELIPLLPRYERVVLVHDRELTEDYILLDKICTTLGATVHRVALDRVPVDNVVRSSRHGVERRHTLAGLADELGDHAPAEALRLGMRLYFIAGLGKSGHQSFRMDRLRCTVDRAAKLLAGAGAGDTQADTDAAEDVAAFLRRHTGGRAHVDPYRLTSALLARHRRVPLHPLAHAVYS</sequence>
<dbReference type="EMBL" id="BMMS01000020">
    <property type="protein sequence ID" value="GGO93373.1"/>
    <property type="molecule type" value="Genomic_DNA"/>
</dbReference>
<reference evidence="1" key="2">
    <citation type="submission" date="2020-09" db="EMBL/GenBank/DDBJ databases">
        <authorList>
            <person name="Sun Q."/>
            <person name="Zhou Y."/>
        </authorList>
    </citation>
    <scope>NUCLEOTIDE SEQUENCE</scope>
    <source>
        <strain evidence="1">CGMCC 4.7201</strain>
    </source>
</reference>
<comment type="caution">
    <text evidence="1">The sequence shown here is derived from an EMBL/GenBank/DDBJ whole genome shotgun (WGS) entry which is preliminary data.</text>
</comment>
<reference evidence="1" key="1">
    <citation type="journal article" date="2014" name="Int. J. Syst. Evol. Microbiol.">
        <title>Complete genome sequence of Corynebacterium casei LMG S-19264T (=DSM 44701T), isolated from a smear-ripened cheese.</title>
        <authorList>
            <consortium name="US DOE Joint Genome Institute (JGI-PGF)"/>
            <person name="Walter F."/>
            <person name="Albersmeier A."/>
            <person name="Kalinowski J."/>
            <person name="Ruckert C."/>
        </authorList>
    </citation>
    <scope>NUCLEOTIDE SEQUENCE</scope>
    <source>
        <strain evidence="1">CGMCC 4.7201</strain>
    </source>
</reference>
<dbReference type="Proteomes" id="UP000641932">
    <property type="component" value="Unassembled WGS sequence"/>
</dbReference>
<evidence type="ECO:0000313" key="1">
    <source>
        <dbReference type="EMBL" id="GGO93373.1"/>
    </source>
</evidence>
<dbReference type="AlphaFoldDB" id="A0A918E0J0"/>